<dbReference type="Pfam" id="PF00440">
    <property type="entry name" value="TetR_N"/>
    <property type="match status" value="1"/>
</dbReference>
<dbReference type="PANTHER" id="PTHR43479">
    <property type="entry name" value="ACREF/ENVCD OPERON REPRESSOR-RELATED"/>
    <property type="match status" value="1"/>
</dbReference>
<gene>
    <name evidence="4" type="ORF">Hs30E_00360</name>
</gene>
<sequence length="212" mass="24834">MVRNKYPEKTVDSMLQVAQKLFFEKGYDNTTMQDIVNSGFSKGAIYYHFKSKKEIFNRIMSQIDTTADDLVRLKNDASLTGLEKIQQLFELTLKNDTKINLMRSAKSLFNEPKVFGEIYLTNMRDQAPKIAELVRIGIEDSSIMTDFPDELAELIVEFFSIWLGMRVYFITTERFYGKLAFYHKIFRNQGVKLLTPKLLENIKQYYRKINAD</sequence>
<dbReference type="Proteomes" id="UP000480303">
    <property type="component" value="Unassembled WGS sequence"/>
</dbReference>
<feature type="domain" description="HTH tetR-type" evidence="3">
    <location>
        <begin position="8"/>
        <end position="67"/>
    </location>
</feature>
<dbReference type="SUPFAM" id="SSF46689">
    <property type="entry name" value="Homeodomain-like"/>
    <property type="match status" value="1"/>
</dbReference>
<feature type="DNA-binding region" description="H-T-H motif" evidence="2">
    <location>
        <begin position="30"/>
        <end position="49"/>
    </location>
</feature>
<proteinExistence type="predicted"/>
<keyword evidence="1 2" id="KW-0238">DNA-binding</keyword>
<evidence type="ECO:0000313" key="5">
    <source>
        <dbReference type="Proteomes" id="UP000480303"/>
    </source>
</evidence>
<dbReference type="PRINTS" id="PR00455">
    <property type="entry name" value="HTHTETR"/>
</dbReference>
<dbReference type="PROSITE" id="PS50977">
    <property type="entry name" value="HTH_TETR_2"/>
    <property type="match status" value="1"/>
</dbReference>
<keyword evidence="5" id="KW-1185">Reference proteome</keyword>
<evidence type="ECO:0000256" key="1">
    <source>
        <dbReference type="ARBA" id="ARBA00023125"/>
    </source>
</evidence>
<evidence type="ECO:0000259" key="3">
    <source>
        <dbReference type="PROSITE" id="PS50977"/>
    </source>
</evidence>
<dbReference type="InterPro" id="IPR050624">
    <property type="entry name" value="HTH-type_Tx_Regulator"/>
</dbReference>
<name>A0A6A0B9V1_9LACT</name>
<dbReference type="AlphaFoldDB" id="A0A6A0B9V1"/>
<dbReference type="InterPro" id="IPR001647">
    <property type="entry name" value="HTH_TetR"/>
</dbReference>
<evidence type="ECO:0000256" key="2">
    <source>
        <dbReference type="PROSITE-ProRule" id="PRU00335"/>
    </source>
</evidence>
<dbReference type="RefSeq" id="WP_172207015.1">
    <property type="nucleotide sequence ID" value="NZ_BLLI01000001.1"/>
</dbReference>
<evidence type="ECO:0000313" key="4">
    <source>
        <dbReference type="EMBL" id="GFH41485.1"/>
    </source>
</evidence>
<dbReference type="InterPro" id="IPR009057">
    <property type="entry name" value="Homeodomain-like_sf"/>
</dbReference>
<accession>A0A6A0B9V1</accession>
<comment type="caution">
    <text evidence="4">The sequence shown here is derived from an EMBL/GenBank/DDBJ whole genome shotgun (WGS) entry which is preliminary data.</text>
</comment>
<dbReference type="GO" id="GO:0003677">
    <property type="term" value="F:DNA binding"/>
    <property type="evidence" value="ECO:0007669"/>
    <property type="project" value="UniProtKB-UniRule"/>
</dbReference>
<organism evidence="4 5">
    <name type="scientific">Pseudolactococcus hodotermopsidis</name>
    <dbReference type="NCBI Taxonomy" id="2709157"/>
    <lineage>
        <taxon>Bacteria</taxon>
        <taxon>Bacillati</taxon>
        <taxon>Bacillota</taxon>
        <taxon>Bacilli</taxon>
        <taxon>Lactobacillales</taxon>
        <taxon>Streptococcaceae</taxon>
        <taxon>Pseudolactococcus</taxon>
    </lineage>
</organism>
<protein>
    <submittedName>
        <fullName evidence="4">TetR family transcriptional regulator</fullName>
    </submittedName>
</protein>
<dbReference type="PANTHER" id="PTHR43479:SF11">
    <property type="entry name" value="ACREF_ENVCD OPERON REPRESSOR-RELATED"/>
    <property type="match status" value="1"/>
</dbReference>
<reference evidence="4 5" key="1">
    <citation type="submission" date="2020-02" db="EMBL/GenBank/DDBJ databases">
        <title>Draft genome sequence of Lactococcus sp. Hs30E4-3.</title>
        <authorList>
            <person name="Noda S."/>
            <person name="Yuki M."/>
            <person name="Ohkuma M."/>
        </authorList>
    </citation>
    <scope>NUCLEOTIDE SEQUENCE [LARGE SCALE GENOMIC DNA]</scope>
    <source>
        <strain evidence="4 5">Hs30E4-3</strain>
    </source>
</reference>
<dbReference type="EMBL" id="BLLI01000001">
    <property type="protein sequence ID" value="GFH41485.1"/>
    <property type="molecule type" value="Genomic_DNA"/>
</dbReference>
<dbReference type="Gene3D" id="1.10.357.10">
    <property type="entry name" value="Tetracycline Repressor, domain 2"/>
    <property type="match status" value="1"/>
</dbReference>